<evidence type="ECO:0000313" key="7">
    <source>
        <dbReference type="Proteomes" id="UP000070456"/>
    </source>
</evidence>
<dbReference type="Pfam" id="PF20436">
    <property type="entry name" value="LonB_AAA-LID"/>
    <property type="match status" value="1"/>
</dbReference>
<dbReference type="Gene3D" id="1.10.8.60">
    <property type="match status" value="1"/>
</dbReference>
<keyword evidence="7" id="KW-1185">Reference proteome</keyword>
<feature type="active site" evidence="2">
    <location>
        <position position="696"/>
    </location>
</feature>
<dbReference type="GO" id="GO:0006508">
    <property type="term" value="P:proteolysis"/>
    <property type="evidence" value="ECO:0007669"/>
    <property type="project" value="UniProtKB-KW"/>
</dbReference>
<dbReference type="GO" id="GO:0005524">
    <property type="term" value="F:ATP binding"/>
    <property type="evidence" value="ECO:0007669"/>
    <property type="project" value="InterPro"/>
</dbReference>
<dbReference type="RefSeq" id="WP_083524894.1">
    <property type="nucleotide sequence ID" value="NZ_LOEE01000003.1"/>
</dbReference>
<dbReference type="GO" id="GO:0030163">
    <property type="term" value="P:protein catabolic process"/>
    <property type="evidence" value="ECO:0007669"/>
    <property type="project" value="InterPro"/>
</dbReference>
<dbReference type="GO" id="GO:0004176">
    <property type="term" value="F:ATP-dependent peptidase activity"/>
    <property type="evidence" value="ECO:0007669"/>
    <property type="project" value="UniProtKB-UniRule"/>
</dbReference>
<keyword evidence="3" id="KW-0175">Coiled coil</keyword>
<feature type="coiled-coil region" evidence="3">
    <location>
        <begin position="194"/>
        <end position="243"/>
    </location>
</feature>
<keyword evidence="2" id="KW-0720">Serine protease</keyword>
<dbReference type="Proteomes" id="UP000070456">
    <property type="component" value="Unassembled WGS sequence"/>
</dbReference>
<evidence type="ECO:0000259" key="5">
    <source>
        <dbReference type="PROSITE" id="PS51786"/>
    </source>
</evidence>
<gene>
    <name evidence="6" type="ORF">AN619_01100</name>
</gene>
<comment type="caution">
    <text evidence="6">The sequence shown here is derived from an EMBL/GenBank/DDBJ whole genome shotgun (WGS) entry which is preliminary data.</text>
</comment>
<evidence type="ECO:0000256" key="1">
    <source>
        <dbReference type="ARBA" id="ARBA00022670"/>
    </source>
</evidence>
<proteinExistence type="inferred from homology"/>
<dbReference type="Pfam" id="PF05362">
    <property type="entry name" value="Lon_C"/>
    <property type="match status" value="1"/>
</dbReference>
<name>A0A140LEH5_9FIRM</name>
<dbReference type="InterPro" id="IPR046843">
    <property type="entry name" value="LonB_AAA-LID"/>
</dbReference>
<dbReference type="Pfam" id="PF20437">
    <property type="entry name" value="LonC_helical"/>
    <property type="match status" value="1"/>
</dbReference>
<sequence>MAKYRELPYTKLKRFCNPDHFDFCTTEELVYQDNIIGQDRAVRAMEFGLQIKNSQYNIFMVGLKGTGKTSYAQKIISEKAKQENVPDDWCYIYNFENPSIPIALNVPPGMGKILSEDMDLLVQDLLIEIPKAFHGEDYEKRKTEIVKSYQEERNRLIEELTEYSKEQGFKVKNTSTGFALAPLINGEVISDAEYAELTEEERNVIETKAEAIQNMAVEILRKIKELERQAKRKIIELDNMIGLFAVKPLMDELFDKYKDHPKIVEYLENVQNDIIEHLYDFDVSEEEQEEIVVKKAENHFVKKYKVNLFIDNSNATGAPVIMENNPTYNNLVGRIEYENEQGTLKTDFTMIKPGAIHRANGGYLILQASQVLTNPQSWDLLKRTIETGEVSIESLRMQLGIADIATLKPEPIPVNMKVILIGNPYIYQLLYAYDEDFQKLFKIKVDFDAVMDASGENEQKIARFISDYCNRKELKHLERAAVAKIIEYIHRIAGSQSKLSTRFNKITELLVEADVWAELDRSPYIMETHIEKAYHEKIYRNNKIETKIDEMYKTGKIIIDLKGRKVGLINGLSVIDGGDHIFGKPSVITVTTFAGSKGIINIEREVKMSGKIHDKGVMILEGYLSEKFGQDYPLTLTAKICFEQSYNGVDGDSASSTELYGLLSSLSEIPLKQYIAVTGSVNQKGEIQPVGGVTEKIEGFFSLCKYFGLTGDQGVMIPHQNIDDLVLCDEVIQAVKAGKFHIYPIATVEEGMEILTDQPFEKICKAVRHKLDKYASADKGESDEGSPKNPRGRILRGK</sequence>
<dbReference type="InterPro" id="IPR014721">
    <property type="entry name" value="Ribsml_uS5_D2-typ_fold_subgr"/>
</dbReference>
<dbReference type="PRINTS" id="PR00830">
    <property type="entry name" value="ENDOLAPTASE"/>
</dbReference>
<accession>A0A140LEH5</accession>
<dbReference type="InterPro" id="IPR008269">
    <property type="entry name" value="Lon_proteolytic"/>
</dbReference>
<dbReference type="SUPFAM" id="SSF52540">
    <property type="entry name" value="P-loop containing nucleoside triphosphate hydrolases"/>
    <property type="match status" value="1"/>
</dbReference>
<reference evidence="6 7" key="1">
    <citation type="submission" date="2015-12" db="EMBL/GenBank/DDBJ databases">
        <title>Draft genome sequence of the thermoanaerobe Thermotalea metallivorans, an isolate from the runoff channel of the Great Artesian Basin, Australia.</title>
        <authorList>
            <person name="Patel B.K."/>
        </authorList>
    </citation>
    <scope>NUCLEOTIDE SEQUENCE [LARGE SCALE GENOMIC DNA]</scope>
    <source>
        <strain evidence="6 7">B2-1</strain>
    </source>
</reference>
<feature type="active site" evidence="2">
    <location>
        <position position="653"/>
    </location>
</feature>
<dbReference type="SUPFAM" id="SSF54211">
    <property type="entry name" value="Ribosomal protein S5 domain 2-like"/>
    <property type="match status" value="1"/>
</dbReference>
<comment type="similarity">
    <text evidence="2">Belongs to the peptidase S16 family.</text>
</comment>
<dbReference type="PROSITE" id="PS51786">
    <property type="entry name" value="LON_PROTEOLYTIC"/>
    <property type="match status" value="1"/>
</dbReference>
<dbReference type="InterPro" id="IPR027417">
    <property type="entry name" value="P-loop_NTPase"/>
</dbReference>
<dbReference type="EC" id="3.4.21.53" evidence="2"/>
<evidence type="ECO:0000256" key="3">
    <source>
        <dbReference type="SAM" id="Coils"/>
    </source>
</evidence>
<dbReference type="GO" id="GO:0004252">
    <property type="term" value="F:serine-type endopeptidase activity"/>
    <property type="evidence" value="ECO:0007669"/>
    <property type="project" value="UniProtKB-UniRule"/>
</dbReference>
<keyword evidence="2" id="KW-0378">Hydrolase</keyword>
<dbReference type="PATRIC" id="fig|520762.4.peg.124"/>
<dbReference type="InterPro" id="IPR027065">
    <property type="entry name" value="Lon_Prtase"/>
</dbReference>
<dbReference type="EMBL" id="LOEE01000003">
    <property type="protein sequence ID" value="KXG78950.1"/>
    <property type="molecule type" value="Genomic_DNA"/>
</dbReference>
<comment type="catalytic activity">
    <reaction evidence="2">
        <text>Hydrolysis of proteins in presence of ATP.</text>
        <dbReference type="EC" id="3.4.21.53"/>
    </reaction>
</comment>
<keyword evidence="1 2" id="KW-0645">Protease</keyword>
<dbReference type="InterPro" id="IPR020568">
    <property type="entry name" value="Ribosomal_Su5_D2-typ_SF"/>
</dbReference>
<organism evidence="6 7">
    <name type="scientific">Thermotalea metallivorans</name>
    <dbReference type="NCBI Taxonomy" id="520762"/>
    <lineage>
        <taxon>Bacteria</taxon>
        <taxon>Bacillati</taxon>
        <taxon>Bacillota</taxon>
        <taxon>Clostridia</taxon>
        <taxon>Peptostreptococcales</taxon>
        <taxon>Thermotaleaceae</taxon>
        <taxon>Thermotalea</taxon>
    </lineage>
</organism>
<protein>
    <recommendedName>
        <fullName evidence="2">endopeptidase La</fullName>
        <ecNumber evidence="2">3.4.21.53</ecNumber>
    </recommendedName>
</protein>
<evidence type="ECO:0000313" key="6">
    <source>
        <dbReference type="EMBL" id="KXG78950.1"/>
    </source>
</evidence>
<evidence type="ECO:0000256" key="4">
    <source>
        <dbReference type="SAM" id="MobiDB-lite"/>
    </source>
</evidence>
<feature type="coiled-coil region" evidence="3">
    <location>
        <begin position="139"/>
        <end position="166"/>
    </location>
</feature>
<dbReference type="Gene3D" id="3.30.230.10">
    <property type="match status" value="1"/>
</dbReference>
<dbReference type="AlphaFoldDB" id="A0A140LEH5"/>
<dbReference type="STRING" id="520762.AN619_01100"/>
<dbReference type="OrthoDB" id="9758568at2"/>
<evidence type="ECO:0000256" key="2">
    <source>
        <dbReference type="PROSITE-ProRule" id="PRU01122"/>
    </source>
</evidence>
<dbReference type="Pfam" id="PF13654">
    <property type="entry name" value="AAA_32"/>
    <property type="match status" value="1"/>
</dbReference>
<dbReference type="Gene3D" id="3.40.50.300">
    <property type="entry name" value="P-loop containing nucleotide triphosphate hydrolases"/>
    <property type="match status" value="2"/>
</dbReference>
<dbReference type="InterPro" id="IPR046844">
    <property type="entry name" value="Lon-like_helical"/>
</dbReference>
<dbReference type="InterPro" id="IPR041699">
    <property type="entry name" value="AAA_32"/>
</dbReference>
<feature type="domain" description="Lon proteolytic" evidence="5">
    <location>
        <begin position="563"/>
        <end position="758"/>
    </location>
</feature>
<feature type="region of interest" description="Disordered" evidence="4">
    <location>
        <begin position="775"/>
        <end position="798"/>
    </location>
</feature>
<dbReference type="PANTHER" id="PTHR10046">
    <property type="entry name" value="ATP DEPENDENT LON PROTEASE FAMILY MEMBER"/>
    <property type="match status" value="1"/>
</dbReference>
<feature type="compositionally biased region" description="Basic and acidic residues" evidence="4">
    <location>
        <begin position="775"/>
        <end position="786"/>
    </location>
</feature>